<name>A0A0F9PHP3_9ZZZZ</name>
<feature type="transmembrane region" description="Helical" evidence="1">
    <location>
        <begin position="6"/>
        <end position="26"/>
    </location>
</feature>
<dbReference type="EMBL" id="LAZR01005363">
    <property type="protein sequence ID" value="KKN00556.1"/>
    <property type="molecule type" value="Genomic_DNA"/>
</dbReference>
<keyword evidence="1" id="KW-0812">Transmembrane</keyword>
<dbReference type="AlphaFoldDB" id="A0A0F9PHP3"/>
<reference evidence="2" key="1">
    <citation type="journal article" date="2015" name="Nature">
        <title>Complex archaea that bridge the gap between prokaryotes and eukaryotes.</title>
        <authorList>
            <person name="Spang A."/>
            <person name="Saw J.H."/>
            <person name="Jorgensen S.L."/>
            <person name="Zaremba-Niedzwiedzka K."/>
            <person name="Martijn J."/>
            <person name="Lind A.E."/>
            <person name="van Eijk R."/>
            <person name="Schleper C."/>
            <person name="Guy L."/>
            <person name="Ettema T.J."/>
        </authorList>
    </citation>
    <scope>NUCLEOTIDE SEQUENCE</scope>
</reference>
<protein>
    <submittedName>
        <fullName evidence="2">Uncharacterized protein</fullName>
    </submittedName>
</protein>
<comment type="caution">
    <text evidence="2">The sequence shown here is derived from an EMBL/GenBank/DDBJ whole genome shotgun (WGS) entry which is preliminary data.</text>
</comment>
<sequence length="120" mass="13576">MTDILFPVLGIIAGGVVIAAIVNQFFPFDGRLRPKRGEQDIPYRSWQQVLKEFGGEEGFYDAVDDGRVSSLSDDYNRFYVPGRHSRVILTKIIRHLDTRDSIPEDLRVSLARLEGLLAGR</sequence>
<accession>A0A0F9PHP3</accession>
<keyword evidence="1" id="KW-1133">Transmembrane helix</keyword>
<evidence type="ECO:0000313" key="2">
    <source>
        <dbReference type="EMBL" id="KKN00556.1"/>
    </source>
</evidence>
<keyword evidence="1" id="KW-0472">Membrane</keyword>
<proteinExistence type="predicted"/>
<gene>
    <name evidence="2" type="ORF">LCGC14_1136660</name>
</gene>
<organism evidence="2">
    <name type="scientific">marine sediment metagenome</name>
    <dbReference type="NCBI Taxonomy" id="412755"/>
    <lineage>
        <taxon>unclassified sequences</taxon>
        <taxon>metagenomes</taxon>
        <taxon>ecological metagenomes</taxon>
    </lineage>
</organism>
<evidence type="ECO:0000256" key="1">
    <source>
        <dbReference type="SAM" id="Phobius"/>
    </source>
</evidence>